<dbReference type="InterPro" id="IPR024613">
    <property type="entry name" value="Huntingtin_N_HEAT_rpt-2"/>
</dbReference>
<dbReference type="Pfam" id="PF20927">
    <property type="entry name" value="Htt_C-HEAT"/>
    <property type="match status" value="1"/>
</dbReference>
<dbReference type="EMBL" id="JACMRX010000001">
    <property type="protein sequence ID" value="KAF7996379.1"/>
    <property type="molecule type" value="Genomic_DNA"/>
</dbReference>
<evidence type="ECO:0000256" key="4">
    <source>
        <dbReference type="ARBA" id="ARBA00007153"/>
    </source>
</evidence>
<dbReference type="Pfam" id="PF12372">
    <property type="entry name" value="Htt_N-HEAT"/>
    <property type="match status" value="1"/>
</dbReference>
<dbReference type="InterPro" id="IPR048413">
    <property type="entry name" value="Htt_C-HEAT_rpt"/>
</dbReference>
<name>A0A835CUP8_APHGI</name>
<dbReference type="SUPFAM" id="SSF48371">
    <property type="entry name" value="ARM repeat"/>
    <property type="match status" value="1"/>
</dbReference>
<dbReference type="InterPro" id="IPR021133">
    <property type="entry name" value="HEAT_type_2"/>
</dbReference>
<evidence type="ECO:0000256" key="1">
    <source>
        <dbReference type="ARBA" id="ARBA00002907"/>
    </source>
</evidence>
<dbReference type="OrthoDB" id="10065698at2759"/>
<dbReference type="InterPro" id="IPR028426">
    <property type="entry name" value="Huntingtin_fam"/>
</dbReference>
<dbReference type="Pfam" id="PF20926">
    <property type="entry name" value="Htt_N-HEAT_1"/>
    <property type="match status" value="1"/>
</dbReference>
<organism evidence="9 10">
    <name type="scientific">Aphidius gifuensis</name>
    <name type="common">Parasitoid wasp</name>
    <dbReference type="NCBI Taxonomy" id="684658"/>
    <lineage>
        <taxon>Eukaryota</taxon>
        <taxon>Metazoa</taxon>
        <taxon>Ecdysozoa</taxon>
        <taxon>Arthropoda</taxon>
        <taxon>Hexapoda</taxon>
        <taxon>Insecta</taxon>
        <taxon>Pterygota</taxon>
        <taxon>Neoptera</taxon>
        <taxon>Endopterygota</taxon>
        <taxon>Hymenoptera</taxon>
        <taxon>Apocrita</taxon>
        <taxon>Ichneumonoidea</taxon>
        <taxon>Braconidae</taxon>
        <taxon>Aphidiinae</taxon>
        <taxon>Aphidius</taxon>
    </lineage>
</organism>
<evidence type="ECO:0000313" key="9">
    <source>
        <dbReference type="EMBL" id="KAF7996379.1"/>
    </source>
</evidence>
<dbReference type="Pfam" id="PF20925">
    <property type="entry name" value="Htt_bridge"/>
    <property type="match status" value="1"/>
</dbReference>
<comment type="subcellular location">
    <subcellularLocation>
        <location evidence="3">Cytoplasm</location>
    </subcellularLocation>
    <subcellularLocation>
        <location evidence="2">Nucleus</location>
    </subcellularLocation>
</comment>
<protein>
    <submittedName>
        <fullName evidence="9">Uncharacterized protein</fullName>
    </submittedName>
</protein>
<feature type="region of interest" description="Disordered" evidence="8">
    <location>
        <begin position="918"/>
        <end position="944"/>
    </location>
</feature>
<dbReference type="InterPro" id="IPR000091">
    <property type="entry name" value="Huntingtin"/>
</dbReference>
<dbReference type="InterPro" id="IPR016024">
    <property type="entry name" value="ARM-type_fold"/>
</dbReference>
<dbReference type="Proteomes" id="UP000639338">
    <property type="component" value="Unassembled WGS sequence"/>
</dbReference>
<feature type="compositionally biased region" description="Low complexity" evidence="8">
    <location>
        <begin position="923"/>
        <end position="935"/>
    </location>
</feature>
<dbReference type="GO" id="GO:0005634">
    <property type="term" value="C:nucleus"/>
    <property type="evidence" value="ECO:0007669"/>
    <property type="project" value="UniProtKB-SubCell"/>
</dbReference>
<evidence type="ECO:0000256" key="7">
    <source>
        <dbReference type="PROSITE-ProRule" id="PRU00103"/>
    </source>
</evidence>
<dbReference type="PROSITE" id="PS50077">
    <property type="entry name" value="HEAT_REPEAT"/>
    <property type="match status" value="1"/>
</dbReference>
<gene>
    <name evidence="9" type="ORF">HCN44_002011</name>
</gene>
<dbReference type="PANTHER" id="PTHR10170">
    <property type="entry name" value="HUNTINGTON DISEASE PROTEIN"/>
    <property type="match status" value="1"/>
</dbReference>
<evidence type="ECO:0000256" key="8">
    <source>
        <dbReference type="SAM" id="MobiDB-lite"/>
    </source>
</evidence>
<sequence>MANYNNIIKAIETLNSYEKNDNTNVPDDKTKIKTEKMSCCTTIANGICCQTGKVIKNFSQILGISIRTLLQLCDDDESDVRMIADECLNRIIKSTCDNYALKIQFELYNEIHKNGRSRILRSALKRFGILSHTIRPIKGQVYISNLIPCIVEISKRQEEEIIDTLSQTLPLILDTLGPIMRDKHAKLLLKSFYPNLSSSQSIIRRNSSNMILTTCLHCRKPRIYLFYALRYLIDTIINLSDINNDDNDDNINLIVGILGCLKIIIPHMDNDKLENDPETDTIVHRLECLLQIYELCLKYIQWHSHHNVVNAALETLAQLLRSPNEELINQLTSINGPTGGSRILAFQKNFNTSPSTIVDKIIKQDDDDDDDDKLNIGTFNDEDVSLKYCCRYIALTFLLTGKPGELIADKLFRVSVKSLSLICLANAIRLYPNILMETLEIINEENKLNDNDKQMMCDILLYANHSDPQLRGNVSTIISYFLNAIYVQYEGSYLCLNETIKIDNLIELLIKGLKDESSLTCRQTLISLNSCSTCLLESEEYKNGLKLINNLLPLVKNQYFLVKISLSQVISELPFTTIKYLDNNLQFQNEVLEILMQLIGDQDHRVRNSASESIVKFVKTSFIEKYKYHDENTDNDNENDDEILKKTSQYFDDFLNQIIMINPLETRLYKNLDDDFFVNSLVEPFLMFYTLPKIKFSQQKHQQQLESCLKIIVNLLHDKLIINPSKYQYYGCYETLNKLSSIYSTTLYPDAWGCQTIQVVLNDNDNTKINSSNRNIVSELSNIDIDFPDNLTSTTTTTGNQLFSLTLKLLSSDSVSLDLSIHKHMLLFAGNLMSGIVLKNLKHMVDQQTNDTDTNTNKKMWNLFIDTELNANIEALFIHIMKIINIFVHVIDERQVTTISTNKIGLMSLPLASSLSPRKKFQNTKNNDDNNNQNEQKIKDNNNKIEFKNPLSSSSFKSSSFSKDIIGSFSNSSHYMKLYEILKAANLNYNSTLDADASQMYLGLLNSSLEVLSQILEISSTYEARKLAEETLHYLETTLSLSPTITIQCVRQLLKSLFSTNLCARWDELEEIRSPDNSNKLNNNNNDDIKKGLYEYCFQKPTKYITTMIKKIGNNCRHNEYDSTSIITTNRIRRDSDRKIAIAFRSFARSNNQKVFFSSFIRIFETMVIKSLNRYTTTNSVNIQCQVLLLLSQLVKFHVNYCLLDTDKTFIDFVLGQFQFIEESQIPNVELLLPKIFCFLVNLSYEKYHTKLIIDLPEIIKLCDGLMASEQPALTHCIPALIPVVEDIFLSRNKIKPSERQELDTTREYLMSMLLRLVEHHLVIDLLSQCLAESRHDDDGEEKWRKWSRMTLDSIIPALSAGRIRIEYEEAAISLIKLFSVLSPMVLRPVDPLLKILFTVPPTLEQSRVKLERWIGMINIILLSLISYAKEDVMLSRLNELCVYMTELVLTLDLPHTFTIYDTADPLNATNSELSTCRLSPEQILSIFLFRVINHVVKKITQLLHNINYREKLNKLHHDIYLIKELSFFLQLCIYMFESGSHCKIANATIKMINENSEFIPIEELNNLMLKLAKKNCPILSIQWIYLLTLIGYNKQNFWSNIMNNKTHNNNNKENIDEKIIRQCSMILFCDHIYENINDTESLICLLDNHVEEIINLSNESPVRDLVTVAIHRESTTSQLLINAITKKCLTHLEKPIFLKKLLRTFETAHDSQSGAIILILIEKLIDSSDSTLTKIANKIIIKKIEYLLSSNHDIVLQQLTKNNIINIMKILECKKIEKNNLILIGMINNLAATFYDLSPIELQYCRPFNPVTIKNIVFDKNWFLLKIQEACCGSSIEISETAKLLSFIDLTIDDCDDILMSNEFNLDVLTHCIKFGARLTIEENIKNTLFKKSKNIQAVNDDDEINLNYLSNIFISSKKCLSYHVKNIIDLIPQPHDVYEPMRNNENENKYTLEFKELMENKVYWKKLFSIIPAVTQYIKTLVEFQDKDIIYNYEKLDDEYFAKFAVLCLEIIHWMIYSEKIRTRYIKQCELELCLNCSTQILKNENICHVFGNDNNYSLVCSAANTLTKIIDYWSKNKNYNYLKNPKDEEEQSRGLIGALENEKTHNYARACLQMSSLICWIKNTDEIFHNDNDDMPYFIKDPTKALIIIVSRQDLVNSFVLTPPLIWKRGWSIEGSGPTLCHFPILLSTGEINYLQDLDILEQFIYRITLLGWTSRPQFEEIWMVLLAVLNDSMEKNLNNSQSIIFALDGISKILTGTLILPQPGNPVNSIPMHNCRDPPLSLQKSSCKKLYTVQDLISWKYECSREEIIKKSYVKNTSSDSIYLQHLFTRGNMERDNIIHSYDKFSYSQLSVFYLWSSTSLHEDKLSASVIKLKNKRLKLLKKYTLDLDSCIKFLIDLLTRWMQTNTNITIKLLENVIKCVISISDLFIERGQFQWMFDTCTDLQRYHSSDAEILQQYLIFAVCKSAAVLIPLDSQSLNKIKKAIDCGLKSNYLPCKISTLNGILYLLQSAVQTNYEETINVIHPLIFKYIQNNIDIDKKQAKQQQGNILSKDNDEHYRLLWAIVFFLLEHTEDNISDSEPPAVLKLALNLVTINDHSMTLYRTIIQGLERLVATKSVAGNITDQIIRISLERIKHQNLLITIPALRLLITCMYTESADNFNQNNNDVDKIHGDDDDELLNDIDPELFMKTIERTSVIFDRIKKGNNCEVEIMCAVLSVILADFFPPFETLTKVIGEFLSPQQTHQRLLSSVVFSVCERVAGNAKQLTLLQDWVVFSLPNFIQSLPLATSIWCLSCFFFGSSTNKWLRALFPYVQSRIGKYEYEDKELFFIGASDFYKQLSTEAQRKAFIESFEEAGKEPGSLFRDIVNAF</sequence>
<comment type="similarity">
    <text evidence="4">Belongs to the huntingtin family.</text>
</comment>
<dbReference type="InterPro" id="IPR048411">
    <property type="entry name" value="Htt_N_HEAT_rpt-1"/>
</dbReference>
<keyword evidence="6" id="KW-0539">Nucleus</keyword>
<dbReference type="PRINTS" id="PR00375">
    <property type="entry name" value="HUNTINGTIN"/>
</dbReference>
<dbReference type="GO" id="GO:0005737">
    <property type="term" value="C:cytoplasm"/>
    <property type="evidence" value="ECO:0007669"/>
    <property type="project" value="UniProtKB-SubCell"/>
</dbReference>
<evidence type="ECO:0000313" key="10">
    <source>
        <dbReference type="Proteomes" id="UP000639338"/>
    </source>
</evidence>
<reference evidence="9 10" key="1">
    <citation type="submission" date="2020-08" db="EMBL/GenBank/DDBJ databases">
        <title>Aphidius gifuensis genome sequencing and assembly.</title>
        <authorList>
            <person name="Du Z."/>
        </authorList>
    </citation>
    <scope>NUCLEOTIDE SEQUENCE [LARGE SCALE GENOMIC DNA]</scope>
    <source>
        <strain evidence="9">YNYX2018</strain>
        <tissue evidence="9">Adults</tissue>
    </source>
</reference>
<comment type="caution">
    <text evidence="9">The sequence shown here is derived from an EMBL/GenBank/DDBJ whole genome shotgun (WGS) entry which is preliminary data.</text>
</comment>
<keyword evidence="10" id="KW-1185">Reference proteome</keyword>
<feature type="repeat" description="HEAT" evidence="7">
    <location>
        <begin position="591"/>
        <end position="629"/>
    </location>
</feature>
<evidence type="ECO:0000256" key="2">
    <source>
        <dbReference type="ARBA" id="ARBA00004123"/>
    </source>
</evidence>
<keyword evidence="5" id="KW-0963">Cytoplasm</keyword>
<dbReference type="InterPro" id="IPR048412">
    <property type="entry name" value="Htt_bridge"/>
</dbReference>
<accession>A0A835CUP8</accession>
<comment type="function">
    <text evidence="1">May play a role in microtubule-mediated transport or vesicle function.</text>
</comment>
<dbReference type="InterPro" id="IPR011989">
    <property type="entry name" value="ARM-like"/>
</dbReference>
<dbReference type="Gene3D" id="1.25.10.10">
    <property type="entry name" value="Leucine-rich Repeat Variant"/>
    <property type="match status" value="2"/>
</dbReference>
<proteinExistence type="inferred from homology"/>
<evidence type="ECO:0000256" key="3">
    <source>
        <dbReference type="ARBA" id="ARBA00004496"/>
    </source>
</evidence>
<dbReference type="PANTHER" id="PTHR10170:SF10">
    <property type="entry name" value="HUNTINGTIN"/>
    <property type="match status" value="1"/>
</dbReference>
<evidence type="ECO:0000256" key="6">
    <source>
        <dbReference type="ARBA" id="ARBA00023242"/>
    </source>
</evidence>
<evidence type="ECO:0000256" key="5">
    <source>
        <dbReference type="ARBA" id="ARBA00022490"/>
    </source>
</evidence>